<dbReference type="EMBL" id="JAOSKY010000004">
    <property type="protein sequence ID" value="MCU7248179.1"/>
    <property type="molecule type" value="Genomic_DNA"/>
</dbReference>
<keyword evidence="3" id="KW-1185">Reference proteome</keyword>
<dbReference type="AlphaFoldDB" id="A0A9X3BBL3"/>
<protein>
    <submittedName>
        <fullName evidence="2">Uncharacterized protein</fullName>
    </submittedName>
</protein>
<evidence type="ECO:0000256" key="1">
    <source>
        <dbReference type="SAM" id="Phobius"/>
    </source>
</evidence>
<comment type="caution">
    <text evidence="2">The sequence shown here is derived from an EMBL/GenBank/DDBJ whole genome shotgun (WGS) entry which is preliminary data.</text>
</comment>
<reference evidence="2" key="2">
    <citation type="journal article" date="2023" name="mSystems">
        <title>Charting the Lipopeptidome of Nonpathogenic Pseudomonas.</title>
        <authorList>
            <person name="Cesa-Luna C."/>
            <person name="Geudens N."/>
            <person name="Girard L."/>
            <person name="De Roo V."/>
            <person name="Maklad H.R."/>
            <person name="Martins J.C."/>
            <person name="Hofte M."/>
            <person name="De Mot R."/>
        </authorList>
    </citation>
    <scope>NUCLEOTIDE SEQUENCE</scope>
    <source>
        <strain evidence="2">B1M3-32</strain>
    </source>
</reference>
<gene>
    <name evidence="2" type="ORF">OC940_10240</name>
</gene>
<reference evidence="2" key="1">
    <citation type="submission" date="2022-09" db="EMBL/GenBank/DDBJ databases">
        <authorList>
            <person name="Cesa-Luna C."/>
            <person name="Girard L."/>
            <person name="Lood C."/>
            <person name="Hofte M."/>
            <person name="De Mot R."/>
        </authorList>
    </citation>
    <scope>NUCLEOTIDE SEQUENCE</scope>
    <source>
        <strain evidence="2">B1M3-32</strain>
    </source>
</reference>
<proteinExistence type="predicted"/>
<sequence>MYLDERENVELEKLQTETRKLAAERCKLLAERAKLKRETAFYPLVAGAGVLAACATAYGLFLKL</sequence>
<organism evidence="2 3">
    <name type="scientific">Pseudomonas koreensis</name>
    <dbReference type="NCBI Taxonomy" id="198620"/>
    <lineage>
        <taxon>Bacteria</taxon>
        <taxon>Pseudomonadati</taxon>
        <taxon>Pseudomonadota</taxon>
        <taxon>Gammaproteobacteria</taxon>
        <taxon>Pseudomonadales</taxon>
        <taxon>Pseudomonadaceae</taxon>
        <taxon>Pseudomonas</taxon>
    </lineage>
</organism>
<dbReference type="RefSeq" id="WP_217834126.1">
    <property type="nucleotide sequence ID" value="NZ_JAOSKY010000004.1"/>
</dbReference>
<feature type="transmembrane region" description="Helical" evidence="1">
    <location>
        <begin position="40"/>
        <end position="61"/>
    </location>
</feature>
<evidence type="ECO:0000313" key="2">
    <source>
        <dbReference type="EMBL" id="MCU7248179.1"/>
    </source>
</evidence>
<dbReference type="Proteomes" id="UP001139955">
    <property type="component" value="Unassembled WGS sequence"/>
</dbReference>
<evidence type="ECO:0000313" key="3">
    <source>
        <dbReference type="Proteomes" id="UP001139955"/>
    </source>
</evidence>
<accession>A0A9X3BBL3</accession>
<name>A0A9X3BBL3_9PSED</name>
<keyword evidence="1" id="KW-0812">Transmembrane</keyword>
<keyword evidence="1" id="KW-1133">Transmembrane helix</keyword>
<keyword evidence="1" id="KW-0472">Membrane</keyword>